<accession>G0QM90</accession>
<dbReference type="AlphaFoldDB" id="G0QM90"/>
<dbReference type="Proteomes" id="UP000008983">
    <property type="component" value="Unassembled WGS sequence"/>
</dbReference>
<dbReference type="Pfam" id="PF03133">
    <property type="entry name" value="TTL"/>
    <property type="match status" value="2"/>
</dbReference>
<dbReference type="EC" id="6.3.2.25" evidence="1"/>
<dbReference type="SUPFAM" id="SSF56059">
    <property type="entry name" value="Glutathione synthetase ATP-binding domain-like"/>
    <property type="match status" value="1"/>
</dbReference>
<dbReference type="InterPro" id="IPR027752">
    <property type="entry name" value="TTLL10"/>
</dbReference>
<name>G0QM90_ICHMU</name>
<dbReference type="GeneID" id="14909852"/>
<protein>
    <submittedName>
        <fullName evidence="1">Tubulin tyrosine ligase-like member 10, putative</fullName>
        <ecNumber evidence="1">6.3.2.25</ecNumber>
    </submittedName>
</protein>
<evidence type="ECO:0000313" key="1">
    <source>
        <dbReference type="EMBL" id="EGR33666.1"/>
    </source>
</evidence>
<dbReference type="GO" id="GO:0004835">
    <property type="term" value="F:tubulin-tyrosine ligase activity"/>
    <property type="evidence" value="ECO:0007669"/>
    <property type="project" value="UniProtKB-EC"/>
</dbReference>
<evidence type="ECO:0000313" key="2">
    <source>
        <dbReference type="Proteomes" id="UP000008983"/>
    </source>
</evidence>
<dbReference type="STRING" id="857967.G0QM90"/>
<dbReference type="RefSeq" id="XP_004037652.1">
    <property type="nucleotide sequence ID" value="XM_004037604.1"/>
</dbReference>
<keyword evidence="2" id="KW-1185">Reference proteome</keyword>
<dbReference type="eggNOG" id="KOG2157">
    <property type="taxonomic scope" value="Eukaryota"/>
</dbReference>
<organism evidence="1 2">
    <name type="scientific">Ichthyophthirius multifiliis</name>
    <name type="common">White spot disease agent</name>
    <name type="synonym">Ich</name>
    <dbReference type="NCBI Taxonomy" id="5932"/>
    <lineage>
        <taxon>Eukaryota</taxon>
        <taxon>Sar</taxon>
        <taxon>Alveolata</taxon>
        <taxon>Ciliophora</taxon>
        <taxon>Intramacronucleata</taxon>
        <taxon>Oligohymenophorea</taxon>
        <taxon>Hymenostomatida</taxon>
        <taxon>Ophryoglenina</taxon>
        <taxon>Ichthyophthirius</taxon>
    </lineage>
</organism>
<reference evidence="1 2" key="1">
    <citation type="submission" date="2011-07" db="EMBL/GenBank/DDBJ databases">
        <authorList>
            <person name="Coyne R."/>
            <person name="Brami D."/>
            <person name="Johnson J."/>
            <person name="Hostetler J."/>
            <person name="Hannick L."/>
            <person name="Clark T."/>
            <person name="Cassidy-Hanley D."/>
            <person name="Inman J."/>
        </authorList>
    </citation>
    <scope>NUCLEOTIDE SEQUENCE [LARGE SCALE GENOMIC DNA]</scope>
    <source>
        <strain evidence="1 2">G5</strain>
    </source>
</reference>
<dbReference type="Gene3D" id="3.30.470.20">
    <property type="entry name" value="ATP-grasp fold, B domain"/>
    <property type="match status" value="1"/>
</dbReference>
<sequence length="212" mass="24833">MISDIKKFKNEFVILKDNSYSFKQNGQIVSTKYPVFHKTSIIQKYIENPLLLDRKKFDIRCYLLIVSTNPFIVLFNQGYLRLSINEYNKNNINSASEKFTHLTNAAIQKRHPSFLQNKENTIWRCFELLGCDILIDSNLRPYLIEINSNSAIVTDTLVQQQIIPQVVKDTLDIVLKFYQDGKLSLYNKCFTLLIDVSIQYCYLQKQTDQNLI</sequence>
<proteinExistence type="predicted"/>
<dbReference type="PROSITE" id="PS51221">
    <property type="entry name" value="TTL"/>
    <property type="match status" value="1"/>
</dbReference>
<gene>
    <name evidence="1" type="ORF">IMG5_046650</name>
</gene>
<dbReference type="PANTHER" id="PTHR46810">
    <property type="entry name" value="INACTIVE POLYGLYCYLASE TTLL10"/>
    <property type="match status" value="1"/>
</dbReference>
<dbReference type="InParanoid" id="G0QM90"/>
<dbReference type="PANTHER" id="PTHR46810:SF1">
    <property type="entry name" value="INACTIVE POLYGLYCYLASE TTLL10"/>
    <property type="match status" value="1"/>
</dbReference>
<dbReference type="EMBL" id="GL983410">
    <property type="protein sequence ID" value="EGR33666.1"/>
    <property type="molecule type" value="Genomic_DNA"/>
</dbReference>
<dbReference type="GO" id="GO:0070737">
    <property type="term" value="F:protein-glycine ligase activity, elongating"/>
    <property type="evidence" value="ECO:0007669"/>
    <property type="project" value="TreeGrafter"/>
</dbReference>
<keyword evidence="1" id="KW-0436">Ligase</keyword>
<dbReference type="OrthoDB" id="291607at2759"/>
<dbReference type="InterPro" id="IPR004344">
    <property type="entry name" value="TTL/TTLL_fam"/>
</dbReference>